<sequence length="94" mass="10230">MRSIADKHATTVASIALAYLLAKPFVTSVITGAKRLAQLQENLSAVDLQLDAEDMATLDGVSKLEPEYPGWMIERTNPTRLPTGRQVLPGNSHQ</sequence>
<evidence type="ECO:0000256" key="2">
    <source>
        <dbReference type="SAM" id="MobiDB-lite"/>
    </source>
</evidence>
<dbReference type="InterPro" id="IPR023210">
    <property type="entry name" value="NADP_OxRdtase_dom"/>
</dbReference>
<gene>
    <name evidence="4" type="ORF">GCM10010970_23070</name>
</gene>
<evidence type="ECO:0000256" key="1">
    <source>
        <dbReference type="ARBA" id="ARBA00023002"/>
    </source>
</evidence>
<feature type="domain" description="NADP-dependent oxidoreductase" evidence="3">
    <location>
        <begin position="2"/>
        <end position="62"/>
    </location>
</feature>
<dbReference type="Proteomes" id="UP000637267">
    <property type="component" value="Unassembled WGS sequence"/>
</dbReference>
<dbReference type="Gene3D" id="3.20.20.100">
    <property type="entry name" value="NADP-dependent oxidoreductase domain"/>
    <property type="match status" value="1"/>
</dbReference>
<accession>A0ABQ2PA36</accession>
<evidence type="ECO:0000313" key="5">
    <source>
        <dbReference type="Proteomes" id="UP000637267"/>
    </source>
</evidence>
<feature type="region of interest" description="Disordered" evidence="2">
    <location>
        <begin position="73"/>
        <end position="94"/>
    </location>
</feature>
<keyword evidence="1" id="KW-0560">Oxidoreductase</keyword>
<dbReference type="Pfam" id="PF00248">
    <property type="entry name" value="Aldo_ket_red"/>
    <property type="match status" value="1"/>
</dbReference>
<keyword evidence="5" id="KW-1185">Reference proteome</keyword>
<reference evidence="5" key="1">
    <citation type="journal article" date="2019" name="Int. J. Syst. Evol. Microbiol.">
        <title>The Global Catalogue of Microorganisms (GCM) 10K type strain sequencing project: providing services to taxonomists for standard genome sequencing and annotation.</title>
        <authorList>
            <consortium name="The Broad Institute Genomics Platform"/>
            <consortium name="The Broad Institute Genome Sequencing Center for Infectious Disease"/>
            <person name="Wu L."/>
            <person name="Ma J."/>
        </authorList>
    </citation>
    <scope>NUCLEOTIDE SEQUENCE [LARGE SCALE GENOMIC DNA]</scope>
    <source>
        <strain evidence="5">CGMCC 1.8859</strain>
    </source>
</reference>
<protein>
    <recommendedName>
        <fullName evidence="3">NADP-dependent oxidoreductase domain-containing protein</fullName>
    </recommendedName>
</protein>
<dbReference type="InterPro" id="IPR050523">
    <property type="entry name" value="AKR_Detox_Biosynth"/>
</dbReference>
<evidence type="ECO:0000313" key="4">
    <source>
        <dbReference type="EMBL" id="GGP22039.1"/>
    </source>
</evidence>
<name>A0ABQ2PA36_9NEIS</name>
<evidence type="ECO:0000259" key="3">
    <source>
        <dbReference type="Pfam" id="PF00248"/>
    </source>
</evidence>
<dbReference type="EMBL" id="BMLX01000003">
    <property type="protein sequence ID" value="GGP22039.1"/>
    <property type="molecule type" value="Genomic_DNA"/>
</dbReference>
<dbReference type="InterPro" id="IPR036812">
    <property type="entry name" value="NAD(P)_OxRdtase_dom_sf"/>
</dbReference>
<dbReference type="SUPFAM" id="SSF51430">
    <property type="entry name" value="NAD(P)-linked oxidoreductase"/>
    <property type="match status" value="1"/>
</dbReference>
<dbReference type="PANTHER" id="PTHR43364">
    <property type="entry name" value="NADH-SPECIFIC METHYLGLYOXAL REDUCTASE-RELATED"/>
    <property type="match status" value="1"/>
</dbReference>
<dbReference type="PANTHER" id="PTHR43364:SF4">
    <property type="entry name" value="NAD(P)-LINKED OXIDOREDUCTASE SUPERFAMILY PROTEIN"/>
    <property type="match status" value="1"/>
</dbReference>
<comment type="caution">
    <text evidence="4">The sequence shown here is derived from an EMBL/GenBank/DDBJ whole genome shotgun (WGS) entry which is preliminary data.</text>
</comment>
<organism evidence="4 5">
    <name type="scientific">Silvimonas iriomotensis</name>
    <dbReference type="NCBI Taxonomy" id="449662"/>
    <lineage>
        <taxon>Bacteria</taxon>
        <taxon>Pseudomonadati</taxon>
        <taxon>Pseudomonadota</taxon>
        <taxon>Betaproteobacteria</taxon>
        <taxon>Neisseriales</taxon>
        <taxon>Chitinibacteraceae</taxon>
        <taxon>Silvimonas</taxon>
    </lineage>
</organism>
<proteinExistence type="predicted"/>